<accession>A0ABS2TR98</accession>
<sequence>MPSVVTVTAEDLALPLEEHVMRTAAALEQYGHLVALAPADPTDPARRRLHTVRSALESDRIAVVPVTLPPLARVLLAEQVRQLAGTDLGPGVLAGAARLLTYYLHAGALLGSVTKLDRVPVGVATHVKSLVPGRHFAVLAHPEPYLGQADPDKVPPGPAYQTQLAVAGNGLDPAWITGPLASAWRTTHLREIPQPPDSARWWGTSRLVEFAAYIADIGMLYQLVTSVRRDTCTWCGLEVIGDQCLFCATRLGVRAAPASGQGAAGAAGTPAERAVQPARRPQLEPHKR</sequence>
<keyword evidence="3" id="KW-1185">Reference proteome</keyword>
<organism evidence="2 3">
    <name type="scientific">Actinacidiphila acididurans</name>
    <dbReference type="NCBI Taxonomy" id="2784346"/>
    <lineage>
        <taxon>Bacteria</taxon>
        <taxon>Bacillati</taxon>
        <taxon>Actinomycetota</taxon>
        <taxon>Actinomycetes</taxon>
        <taxon>Kitasatosporales</taxon>
        <taxon>Streptomycetaceae</taxon>
        <taxon>Actinacidiphila</taxon>
    </lineage>
</organism>
<dbReference type="Proteomes" id="UP000749040">
    <property type="component" value="Unassembled WGS sequence"/>
</dbReference>
<proteinExistence type="predicted"/>
<comment type="caution">
    <text evidence="2">The sequence shown here is derived from an EMBL/GenBank/DDBJ whole genome shotgun (WGS) entry which is preliminary data.</text>
</comment>
<dbReference type="RefSeq" id="WP_205356376.1">
    <property type="nucleotide sequence ID" value="NZ_JADKYB010000004.1"/>
</dbReference>
<feature type="region of interest" description="Disordered" evidence="1">
    <location>
        <begin position="259"/>
        <end position="288"/>
    </location>
</feature>
<evidence type="ECO:0000256" key="1">
    <source>
        <dbReference type="SAM" id="MobiDB-lite"/>
    </source>
</evidence>
<dbReference type="EMBL" id="JADKYB010000004">
    <property type="protein sequence ID" value="MBM9504488.1"/>
    <property type="molecule type" value="Genomic_DNA"/>
</dbReference>
<name>A0ABS2TR98_9ACTN</name>
<gene>
    <name evidence="2" type="ORF">ITX44_08055</name>
</gene>
<reference evidence="2 3" key="1">
    <citation type="submission" date="2021-01" db="EMBL/GenBank/DDBJ databases">
        <title>Streptomyces acididurans sp. nov., isolated from a peat swamp forest soil.</title>
        <authorList>
            <person name="Chantavorakit T."/>
            <person name="Duangmal K."/>
        </authorList>
    </citation>
    <scope>NUCLEOTIDE SEQUENCE [LARGE SCALE GENOMIC DNA]</scope>
    <source>
        <strain evidence="2 3">KK5PA1</strain>
    </source>
</reference>
<protein>
    <submittedName>
        <fullName evidence="2">Uncharacterized protein</fullName>
    </submittedName>
</protein>
<evidence type="ECO:0000313" key="3">
    <source>
        <dbReference type="Proteomes" id="UP000749040"/>
    </source>
</evidence>
<feature type="compositionally biased region" description="Low complexity" evidence="1">
    <location>
        <begin position="259"/>
        <end position="274"/>
    </location>
</feature>
<evidence type="ECO:0000313" key="2">
    <source>
        <dbReference type="EMBL" id="MBM9504488.1"/>
    </source>
</evidence>